<dbReference type="Proteomes" id="UP000095751">
    <property type="component" value="Unassembled WGS sequence"/>
</dbReference>
<keyword evidence="3" id="KW-1185">Reference proteome</keyword>
<evidence type="ECO:0000256" key="1">
    <source>
        <dbReference type="SAM" id="MobiDB-lite"/>
    </source>
</evidence>
<dbReference type="EMBL" id="KV784364">
    <property type="protein sequence ID" value="OEU12804.1"/>
    <property type="molecule type" value="Genomic_DNA"/>
</dbReference>
<name>A0A1E7F3U9_9STRA</name>
<dbReference type="AlphaFoldDB" id="A0A1E7F3U9"/>
<evidence type="ECO:0000313" key="2">
    <source>
        <dbReference type="EMBL" id="OEU12804.1"/>
    </source>
</evidence>
<sequence length="306" mass="34512">MSVPLHPPPLGCSEFLGDTNNDGVIACRPDKTSDDEDPLGLLLGLSSEATGQSAQSVPGNMPRVSQSESIEKAKPPPPAKKRGRRKGSVTTFDITRGQWYHACKKYRELLVDGSVKMSHSQFLRSDQTEQVFTNTISQRQAFGRWLKKYDDGSLQDSSAKREKIGKFTEIEDQLLSYLDSQAQAHRSDNCGITWVVMQEMCRKWAEERNIVDFKCSTGWLNATLNKRQTKKKGDDVTEAMQVIKSHIISSNFSQECLTDFSSLEESMQLERLQHEPNKKKRRQKQPPCKKQPSLSSHIGNIHGETI</sequence>
<feature type="region of interest" description="Disordered" evidence="1">
    <location>
        <begin position="271"/>
        <end position="306"/>
    </location>
</feature>
<dbReference type="KEGG" id="fcy:FRACYDRAFT_244079"/>
<gene>
    <name evidence="2" type="ORF">FRACYDRAFT_244079</name>
</gene>
<proteinExistence type="predicted"/>
<feature type="region of interest" description="Disordered" evidence="1">
    <location>
        <begin position="45"/>
        <end position="88"/>
    </location>
</feature>
<feature type="compositionally biased region" description="Polar residues" evidence="1">
    <location>
        <begin position="48"/>
        <end position="68"/>
    </location>
</feature>
<organism evidence="2 3">
    <name type="scientific">Fragilariopsis cylindrus CCMP1102</name>
    <dbReference type="NCBI Taxonomy" id="635003"/>
    <lineage>
        <taxon>Eukaryota</taxon>
        <taxon>Sar</taxon>
        <taxon>Stramenopiles</taxon>
        <taxon>Ochrophyta</taxon>
        <taxon>Bacillariophyta</taxon>
        <taxon>Bacillariophyceae</taxon>
        <taxon>Bacillariophycidae</taxon>
        <taxon>Bacillariales</taxon>
        <taxon>Bacillariaceae</taxon>
        <taxon>Fragilariopsis</taxon>
    </lineage>
</organism>
<dbReference type="InParanoid" id="A0A1E7F3U9"/>
<protein>
    <submittedName>
        <fullName evidence="2">Uncharacterized protein</fullName>
    </submittedName>
</protein>
<evidence type="ECO:0000313" key="3">
    <source>
        <dbReference type="Proteomes" id="UP000095751"/>
    </source>
</evidence>
<reference evidence="2 3" key="1">
    <citation type="submission" date="2016-09" db="EMBL/GenBank/DDBJ databases">
        <title>Extensive genetic diversity and differential bi-allelic expression allows diatom success in the polar Southern Ocean.</title>
        <authorList>
            <consortium name="DOE Joint Genome Institute"/>
            <person name="Mock T."/>
            <person name="Otillar R.P."/>
            <person name="Strauss J."/>
            <person name="Dupont C."/>
            <person name="Frickenhaus S."/>
            <person name="Maumus F."/>
            <person name="Mcmullan M."/>
            <person name="Sanges R."/>
            <person name="Schmutz J."/>
            <person name="Toseland A."/>
            <person name="Valas R."/>
            <person name="Veluchamy A."/>
            <person name="Ward B.J."/>
            <person name="Allen A."/>
            <person name="Barry K."/>
            <person name="Falciatore A."/>
            <person name="Ferrante M."/>
            <person name="Fortunato A.E."/>
            <person name="Gloeckner G."/>
            <person name="Gruber A."/>
            <person name="Hipkin R."/>
            <person name="Janech M."/>
            <person name="Kroth P."/>
            <person name="Leese F."/>
            <person name="Lindquist E."/>
            <person name="Lyon B.R."/>
            <person name="Martin J."/>
            <person name="Mayer C."/>
            <person name="Parker M."/>
            <person name="Quesneville H."/>
            <person name="Raymond J."/>
            <person name="Uhlig C."/>
            <person name="Valentin K.U."/>
            <person name="Worden A.Z."/>
            <person name="Armbrust E.V."/>
            <person name="Bowler C."/>
            <person name="Green B."/>
            <person name="Moulton V."/>
            <person name="Van Oosterhout C."/>
            <person name="Grigoriev I."/>
        </authorList>
    </citation>
    <scope>NUCLEOTIDE SEQUENCE [LARGE SCALE GENOMIC DNA]</scope>
    <source>
        <strain evidence="2 3">CCMP1102</strain>
    </source>
</reference>
<accession>A0A1E7F3U9</accession>